<proteinExistence type="inferred from homology"/>
<feature type="domain" description="GTP cyclohydrolase I" evidence="12">
    <location>
        <begin position="98"/>
        <end position="180"/>
    </location>
</feature>
<dbReference type="InterPro" id="IPR020602">
    <property type="entry name" value="GTP_CycHdrlase_I_dom"/>
</dbReference>
<keyword evidence="8" id="KW-0289">Folate biosynthesis</keyword>
<comment type="similarity">
    <text evidence="3">Belongs to the GTP cyclohydrolase I family.</text>
</comment>
<evidence type="ECO:0000256" key="1">
    <source>
        <dbReference type="ARBA" id="ARBA00001052"/>
    </source>
</evidence>
<dbReference type="OrthoDB" id="4966at2759"/>
<evidence type="ECO:0000256" key="7">
    <source>
        <dbReference type="ARBA" id="ARBA00022801"/>
    </source>
</evidence>
<dbReference type="GO" id="GO:0005525">
    <property type="term" value="F:GTP binding"/>
    <property type="evidence" value="ECO:0007669"/>
    <property type="project" value="UniProtKB-KW"/>
</dbReference>
<dbReference type="InterPro" id="IPR043134">
    <property type="entry name" value="GTP-CH-I_N"/>
</dbReference>
<dbReference type="GO" id="GO:0005737">
    <property type="term" value="C:cytoplasm"/>
    <property type="evidence" value="ECO:0007669"/>
    <property type="project" value="TreeGrafter"/>
</dbReference>
<protein>
    <recommendedName>
        <fullName evidence="5">GTP cyclohydrolase 1</fullName>
        <ecNumber evidence="4">3.5.4.16</ecNumber>
    </recommendedName>
    <alternativeName>
        <fullName evidence="10">GTP cyclohydrolase I</fullName>
    </alternativeName>
</protein>
<evidence type="ECO:0000313" key="14">
    <source>
        <dbReference type="Proteomes" id="UP000050424"/>
    </source>
</evidence>
<dbReference type="GO" id="GO:0006729">
    <property type="term" value="P:tetrahydrobiopterin biosynthetic process"/>
    <property type="evidence" value="ECO:0007669"/>
    <property type="project" value="TreeGrafter"/>
</dbReference>
<evidence type="ECO:0000256" key="5">
    <source>
        <dbReference type="ARBA" id="ARBA00017272"/>
    </source>
</evidence>
<dbReference type="GO" id="GO:0046654">
    <property type="term" value="P:tetrahydrofolate biosynthetic process"/>
    <property type="evidence" value="ECO:0007669"/>
    <property type="project" value="InterPro"/>
</dbReference>
<dbReference type="GO" id="GO:0003934">
    <property type="term" value="F:GTP cyclohydrolase I activity"/>
    <property type="evidence" value="ECO:0007669"/>
    <property type="project" value="UniProtKB-EC"/>
</dbReference>
<dbReference type="Gene3D" id="1.10.286.10">
    <property type="match status" value="1"/>
</dbReference>
<evidence type="ECO:0000256" key="6">
    <source>
        <dbReference type="ARBA" id="ARBA00022741"/>
    </source>
</evidence>
<keyword evidence="7" id="KW-0378">Hydrolase</keyword>
<evidence type="ECO:0000256" key="4">
    <source>
        <dbReference type="ARBA" id="ARBA00012715"/>
    </source>
</evidence>
<gene>
    <name evidence="13" type="ORF">AK830_g8588</name>
</gene>
<dbReference type="PROSITE" id="PS00859">
    <property type="entry name" value="GTP_CYCLOHYDROL_1_1"/>
    <property type="match status" value="1"/>
</dbReference>
<evidence type="ECO:0000256" key="3">
    <source>
        <dbReference type="ARBA" id="ARBA00008085"/>
    </source>
</evidence>
<name>A0A0P7BBX7_9HYPO</name>
<dbReference type="EC" id="3.5.4.16" evidence="4"/>
<keyword evidence="9" id="KW-0342">GTP-binding</keyword>
<evidence type="ECO:0000256" key="8">
    <source>
        <dbReference type="ARBA" id="ARBA00022909"/>
    </source>
</evidence>
<dbReference type="HAMAP" id="MF_00223">
    <property type="entry name" value="FolE"/>
    <property type="match status" value="1"/>
</dbReference>
<keyword evidence="14" id="KW-1185">Reference proteome</keyword>
<feature type="domain" description="GTP cyclohydrolase I" evidence="12">
    <location>
        <begin position="184"/>
        <end position="298"/>
    </location>
</feature>
<evidence type="ECO:0000313" key="13">
    <source>
        <dbReference type="EMBL" id="KPM37981.1"/>
    </source>
</evidence>
<dbReference type="InterPro" id="IPR043133">
    <property type="entry name" value="GTP-CH-I_C/QueF"/>
</dbReference>
<comment type="caution">
    <text evidence="13">The sequence shown here is derived from an EMBL/GenBank/DDBJ whole genome shotgun (WGS) entry which is preliminary data.</text>
</comment>
<comment type="catalytic activity">
    <reaction evidence="1">
        <text>GTP + H2O = 7,8-dihydroneopterin 3'-triphosphate + formate + H(+)</text>
        <dbReference type="Rhea" id="RHEA:17473"/>
        <dbReference type="ChEBI" id="CHEBI:15377"/>
        <dbReference type="ChEBI" id="CHEBI:15378"/>
        <dbReference type="ChEBI" id="CHEBI:15740"/>
        <dbReference type="ChEBI" id="CHEBI:37565"/>
        <dbReference type="ChEBI" id="CHEBI:58462"/>
        <dbReference type="EC" id="3.5.4.16"/>
    </reaction>
</comment>
<dbReference type="PANTHER" id="PTHR11109:SF7">
    <property type="entry name" value="GTP CYCLOHYDROLASE 1"/>
    <property type="match status" value="1"/>
</dbReference>
<dbReference type="UniPathway" id="UPA00848">
    <property type="reaction ID" value="UER00151"/>
</dbReference>
<dbReference type="Gene3D" id="3.30.1130.10">
    <property type="match status" value="1"/>
</dbReference>
<dbReference type="PANTHER" id="PTHR11109">
    <property type="entry name" value="GTP CYCLOHYDROLASE I"/>
    <property type="match status" value="1"/>
</dbReference>
<feature type="compositionally biased region" description="Basic and acidic residues" evidence="11">
    <location>
        <begin position="1"/>
        <end position="13"/>
    </location>
</feature>
<organism evidence="13 14">
    <name type="scientific">Neonectria ditissima</name>
    <dbReference type="NCBI Taxonomy" id="78410"/>
    <lineage>
        <taxon>Eukaryota</taxon>
        <taxon>Fungi</taxon>
        <taxon>Dikarya</taxon>
        <taxon>Ascomycota</taxon>
        <taxon>Pezizomycotina</taxon>
        <taxon>Sordariomycetes</taxon>
        <taxon>Hypocreomycetidae</taxon>
        <taxon>Hypocreales</taxon>
        <taxon>Nectriaceae</taxon>
        <taxon>Neonectria</taxon>
    </lineage>
</organism>
<evidence type="ECO:0000256" key="2">
    <source>
        <dbReference type="ARBA" id="ARBA00005080"/>
    </source>
</evidence>
<dbReference type="GO" id="GO:0008270">
    <property type="term" value="F:zinc ion binding"/>
    <property type="evidence" value="ECO:0007669"/>
    <property type="project" value="TreeGrafter"/>
</dbReference>
<dbReference type="InterPro" id="IPR018234">
    <property type="entry name" value="GTP_CycHdrlase_I_CS"/>
</dbReference>
<dbReference type="Proteomes" id="UP000050424">
    <property type="component" value="Unassembled WGS sequence"/>
</dbReference>
<dbReference type="EMBL" id="LKCW01000148">
    <property type="protein sequence ID" value="KPM37981.1"/>
    <property type="molecule type" value="Genomic_DNA"/>
</dbReference>
<accession>A0A0P7BBX7</accession>
<dbReference type="FunFam" id="3.30.1130.10:FF:000001">
    <property type="entry name" value="GTP cyclohydrolase 1"/>
    <property type="match status" value="1"/>
</dbReference>
<dbReference type="PROSITE" id="PS00860">
    <property type="entry name" value="GTP_CYCLOHYDROL_1_2"/>
    <property type="match status" value="1"/>
</dbReference>
<comment type="pathway">
    <text evidence="2">Cofactor biosynthesis; 7,8-dihydroneopterin triphosphate biosynthesis; 7,8-dihydroneopterin triphosphate from GTP: step 1/1.</text>
</comment>
<evidence type="ECO:0000256" key="9">
    <source>
        <dbReference type="ARBA" id="ARBA00023134"/>
    </source>
</evidence>
<feature type="region of interest" description="Disordered" evidence="11">
    <location>
        <begin position="1"/>
        <end position="90"/>
    </location>
</feature>
<dbReference type="STRING" id="78410.A0A0P7BBX7"/>
<evidence type="ECO:0000256" key="11">
    <source>
        <dbReference type="SAM" id="MobiDB-lite"/>
    </source>
</evidence>
<reference evidence="13 14" key="1">
    <citation type="submission" date="2015-09" db="EMBL/GenBank/DDBJ databases">
        <title>Draft genome of a European isolate of the apple canker pathogen Neonectria ditissima.</title>
        <authorList>
            <person name="Gomez-Cortecero A."/>
            <person name="Harrison R.J."/>
            <person name="Armitage A.D."/>
        </authorList>
    </citation>
    <scope>NUCLEOTIDE SEQUENCE [LARGE SCALE GENOMIC DNA]</scope>
    <source>
        <strain evidence="13 14">R09/05</strain>
    </source>
</reference>
<dbReference type="Pfam" id="PF01227">
    <property type="entry name" value="GTP_cyclohydroI"/>
    <property type="match status" value="2"/>
</dbReference>
<dbReference type="InterPro" id="IPR001474">
    <property type="entry name" value="GTP_CycHdrlase_I"/>
</dbReference>
<dbReference type="AlphaFoldDB" id="A0A0P7BBX7"/>
<sequence>MTESRDASKRTYDNGDISSPNGDHLSRKRRMNSNGSQIKPSSHEELSADRVGASGNGTLTRSPSPIIDLNGISRTTAAGTRERRDENQEQANVRLEKMQAAVRTLLECVGEDVNREGLEKTPLRYAKALLSLTEGYQANIEDTINNALFHEGRDGMVIVKDIEIFSLCEHHLMPFTGKASPSSSHTRHHRTWTMLADFSLKMHIGYIPSDTVIGLSKLPRIAEIFSRRLQIQERLTKQVAHAIMDALTPQGVAVIMESSHLCMVVRGVGKTSAITLTSCFLGSFDGESDMQSQFLKLVGKH</sequence>
<keyword evidence="6" id="KW-0547">Nucleotide-binding</keyword>
<dbReference type="FunFam" id="1.10.286.10:FF:000003">
    <property type="entry name" value="GTP cyclohydrolase 1"/>
    <property type="match status" value="1"/>
</dbReference>
<dbReference type="SUPFAM" id="SSF55620">
    <property type="entry name" value="Tetrahydrobiopterin biosynthesis enzymes-like"/>
    <property type="match status" value="2"/>
</dbReference>
<evidence type="ECO:0000259" key="12">
    <source>
        <dbReference type="Pfam" id="PF01227"/>
    </source>
</evidence>
<evidence type="ECO:0000256" key="10">
    <source>
        <dbReference type="ARBA" id="ARBA00030854"/>
    </source>
</evidence>
<dbReference type="GO" id="GO:0046656">
    <property type="term" value="P:folic acid biosynthetic process"/>
    <property type="evidence" value="ECO:0007669"/>
    <property type="project" value="UniProtKB-KW"/>
</dbReference>